<dbReference type="EMBL" id="CP000554">
    <property type="protein sequence ID" value="ABM77263.1"/>
    <property type="molecule type" value="Genomic_DNA"/>
</dbReference>
<keyword evidence="1" id="KW-0687">Ribonucleoprotein</keyword>
<dbReference type="HOGENOM" id="CLU_162082_1_0_3"/>
<dbReference type="AlphaFoldDB" id="A2C703"/>
<accession>A2C703</accession>
<gene>
    <name evidence="1" type="ordered locus">P9303_05111</name>
</gene>
<sequence>MTMDRLQRLVLSFYREDPCIEAELEPLLDCRMTRSWGSIRIECVDEEHLEEVSALLTRLRLPLAALGLGRQIVLRVPGSLQRTYPMHVPFHSDLLA</sequence>
<keyword evidence="1" id="KW-0689">Ribosomal protein</keyword>
<protein>
    <submittedName>
        <fullName evidence="1">Possible Ribosomal protein L36</fullName>
    </submittedName>
</protein>
<dbReference type="Proteomes" id="UP000002274">
    <property type="component" value="Chromosome"/>
</dbReference>
<dbReference type="STRING" id="59922.P9303_05111"/>
<evidence type="ECO:0000313" key="1">
    <source>
        <dbReference type="EMBL" id="ABM77263.1"/>
    </source>
</evidence>
<dbReference type="KEGG" id="pmf:P9303_05111"/>
<evidence type="ECO:0000313" key="2">
    <source>
        <dbReference type="Proteomes" id="UP000002274"/>
    </source>
</evidence>
<name>A2C703_PROM3</name>
<reference evidence="1 2" key="1">
    <citation type="journal article" date="2007" name="PLoS Genet.">
        <title>Patterns and implications of gene gain and loss in the evolution of Prochlorococcus.</title>
        <authorList>
            <person name="Kettler G.C."/>
            <person name="Martiny A.C."/>
            <person name="Huang K."/>
            <person name="Zucker J."/>
            <person name="Coleman M.L."/>
            <person name="Rodrigue S."/>
            <person name="Chen F."/>
            <person name="Lapidus A."/>
            <person name="Ferriera S."/>
            <person name="Johnson J."/>
            <person name="Steglich C."/>
            <person name="Church G.M."/>
            <person name="Richardson P."/>
            <person name="Chisholm S.W."/>
        </authorList>
    </citation>
    <scope>NUCLEOTIDE SEQUENCE [LARGE SCALE GENOMIC DNA]</scope>
    <source>
        <strain evidence="1 2">MIT 9303</strain>
    </source>
</reference>
<dbReference type="GO" id="GO:0005840">
    <property type="term" value="C:ribosome"/>
    <property type="evidence" value="ECO:0007669"/>
    <property type="project" value="UniProtKB-KW"/>
</dbReference>
<proteinExistence type="predicted"/>
<organism evidence="1 2">
    <name type="scientific">Prochlorococcus marinus (strain MIT 9303)</name>
    <dbReference type="NCBI Taxonomy" id="59922"/>
    <lineage>
        <taxon>Bacteria</taxon>
        <taxon>Bacillati</taxon>
        <taxon>Cyanobacteriota</taxon>
        <taxon>Cyanophyceae</taxon>
        <taxon>Synechococcales</taxon>
        <taxon>Prochlorococcaceae</taxon>
        <taxon>Prochlorococcus</taxon>
    </lineage>
</organism>